<dbReference type="InterPro" id="IPR019791">
    <property type="entry name" value="Haem_peroxidase_animal"/>
</dbReference>
<keyword evidence="12" id="KW-1185">Reference proteome</keyword>
<dbReference type="Gene3D" id="1.10.640.10">
    <property type="entry name" value="Haem peroxidase domain superfamily, animal type"/>
    <property type="match status" value="1"/>
</dbReference>
<feature type="signal peptide" evidence="10">
    <location>
        <begin position="1"/>
        <end position="22"/>
    </location>
</feature>
<sequence>MGRLRLVFVLLGILIAVKPQEADNLSLQDIAKKLETRFLLQNVEEAKKLVDAAYEYTQNRLEEKLRKETVRPSDILVSFRRPVGKTRSHVKAAQYRLVTLDLLKEKLQDVFPQEFNITDVLSPSQMQTIYKASGCASQEISTQECDEKNPYRTITGECNNLRIPTLGASNRPYVRWLPQEYEDGVSLPRGWTETKLYSGFPLPLVRAVSNDIVFFPNVNLTDDPFRSVMFMQWGQFLDHDLDFGPSETATLTFIKGIDCINSCVKGPPCFPIQIPPNDPSKKQFKCIPFTRSAPACNGGYAIRNQINALTVFVDASMVYASEDKWAMQLRNFTNNLGLLAVNSKFNDRGLAYLPFGVPEGFQENCNITNKTLNIPCFLAGDNRVNDMPGLIVLQTLFMREHNRLATELKRLNPQMSGEELYQESRKILGAMMQKITYTEYIPALLGDSSALPSYRGYNDSVDPRISNVFTNAFRFGHTSVRPTVPRLDSRYRVVSQTPLENEFFATWRVIREGGIDPILRGQIGTPAKQLRQDQIVVEALRDRLFKQVAKFGLDLPALNMQRGRDHGLAGYNAWRQFCGLSQPHNESDLAQVLQNSQLAKKFIRHYGTPRNIDLWIGGVAEPLIRNGRVGPLLACIFRKQFQNLRDGDRFWWENRGVFTAAQRQALAAVSLPRIICDNTYIREISEGFILL</sequence>
<dbReference type="GO" id="GO:0042742">
    <property type="term" value="P:defense response to bacterium"/>
    <property type="evidence" value="ECO:0007669"/>
    <property type="project" value="TreeGrafter"/>
</dbReference>
<evidence type="ECO:0000313" key="12">
    <source>
        <dbReference type="Proteomes" id="UP001474421"/>
    </source>
</evidence>
<evidence type="ECO:0000256" key="9">
    <source>
        <dbReference type="PIRSR" id="PIRSR619791-2"/>
    </source>
</evidence>
<organism evidence="11 12">
    <name type="scientific">Crotalus adamanteus</name>
    <name type="common">Eastern diamondback rattlesnake</name>
    <dbReference type="NCBI Taxonomy" id="8729"/>
    <lineage>
        <taxon>Eukaryota</taxon>
        <taxon>Metazoa</taxon>
        <taxon>Chordata</taxon>
        <taxon>Craniata</taxon>
        <taxon>Vertebrata</taxon>
        <taxon>Euteleostomi</taxon>
        <taxon>Lepidosauria</taxon>
        <taxon>Squamata</taxon>
        <taxon>Bifurcata</taxon>
        <taxon>Unidentata</taxon>
        <taxon>Episquamata</taxon>
        <taxon>Toxicofera</taxon>
        <taxon>Serpentes</taxon>
        <taxon>Colubroidea</taxon>
        <taxon>Viperidae</taxon>
        <taxon>Crotalinae</taxon>
        <taxon>Crotalus</taxon>
    </lineage>
</organism>
<keyword evidence="7" id="KW-1015">Disulfide bond</keyword>
<dbReference type="InterPro" id="IPR037120">
    <property type="entry name" value="Haem_peroxidase_sf_animal"/>
</dbReference>
<proteinExistence type="inferred from homology"/>
<evidence type="ECO:0000256" key="1">
    <source>
        <dbReference type="ARBA" id="ARBA00001970"/>
    </source>
</evidence>
<comment type="cofactor">
    <cofactor evidence="1">
        <name>heme b</name>
        <dbReference type="ChEBI" id="CHEBI:60344"/>
    </cofactor>
</comment>
<evidence type="ECO:0000256" key="2">
    <source>
        <dbReference type="ARBA" id="ARBA00022617"/>
    </source>
</evidence>
<dbReference type="FunFam" id="1.10.640.10:FF:000001">
    <property type="entry name" value="Peroxidasin homolog"/>
    <property type="match status" value="1"/>
</dbReference>
<dbReference type="GO" id="GO:0046872">
    <property type="term" value="F:metal ion binding"/>
    <property type="evidence" value="ECO:0007669"/>
    <property type="project" value="UniProtKB-KW"/>
</dbReference>
<keyword evidence="4 10" id="KW-0732">Signal</keyword>
<reference evidence="11 12" key="1">
    <citation type="journal article" date="2024" name="Proc. Natl. Acad. Sci. U.S.A.">
        <title>The genetic regulatory architecture and epigenomic basis for age-related changes in rattlesnake venom.</title>
        <authorList>
            <person name="Hogan M.P."/>
            <person name="Holding M.L."/>
            <person name="Nystrom G.S."/>
            <person name="Colston T.J."/>
            <person name="Bartlett D.A."/>
            <person name="Mason A.J."/>
            <person name="Ellsworth S.A."/>
            <person name="Rautsaw R.M."/>
            <person name="Lawrence K.C."/>
            <person name="Strickland J.L."/>
            <person name="He B."/>
            <person name="Fraser P."/>
            <person name="Margres M.J."/>
            <person name="Gilbert D.M."/>
            <person name="Gibbs H.L."/>
            <person name="Parkinson C.L."/>
            <person name="Rokyta D.R."/>
        </authorList>
    </citation>
    <scope>NUCLEOTIDE SEQUENCE [LARGE SCALE GENOMIC DNA]</scope>
    <source>
        <strain evidence="11">DRR0105</strain>
    </source>
</reference>
<evidence type="ECO:0000256" key="7">
    <source>
        <dbReference type="ARBA" id="ARBA00023157"/>
    </source>
</evidence>
<evidence type="ECO:0000256" key="4">
    <source>
        <dbReference type="ARBA" id="ARBA00022729"/>
    </source>
</evidence>
<gene>
    <name evidence="11" type="ORF">NXF25_003549</name>
</gene>
<dbReference type="EMBL" id="JAOTOJ010000001">
    <property type="protein sequence ID" value="KAK9412374.1"/>
    <property type="molecule type" value="Genomic_DNA"/>
</dbReference>
<dbReference type="SUPFAM" id="SSF48113">
    <property type="entry name" value="Heme-dependent peroxidases"/>
    <property type="match status" value="1"/>
</dbReference>
<dbReference type="Pfam" id="PF03098">
    <property type="entry name" value="An_peroxidase"/>
    <property type="match status" value="1"/>
</dbReference>
<evidence type="ECO:0000256" key="8">
    <source>
        <dbReference type="ARBA" id="ARBA00061342"/>
    </source>
</evidence>
<keyword evidence="2 9" id="KW-0349">Heme</keyword>
<dbReference type="PROSITE" id="PS50292">
    <property type="entry name" value="PEROXIDASE_3"/>
    <property type="match status" value="1"/>
</dbReference>
<comment type="similarity">
    <text evidence="8">Belongs to the peroxidase family. XPO subfamily.</text>
</comment>
<evidence type="ECO:0000256" key="10">
    <source>
        <dbReference type="SAM" id="SignalP"/>
    </source>
</evidence>
<evidence type="ECO:0000256" key="5">
    <source>
        <dbReference type="ARBA" id="ARBA00023002"/>
    </source>
</evidence>
<feature type="chain" id="PRO_5043609518" evidence="10">
    <location>
        <begin position="23"/>
        <end position="691"/>
    </location>
</feature>
<feature type="binding site" description="axial binding residue" evidence="9">
    <location>
        <position position="477"/>
    </location>
    <ligand>
        <name>heme b</name>
        <dbReference type="ChEBI" id="CHEBI:60344"/>
    </ligand>
    <ligandPart>
        <name>Fe</name>
        <dbReference type="ChEBI" id="CHEBI:18248"/>
    </ligandPart>
</feature>
<dbReference type="Proteomes" id="UP001474421">
    <property type="component" value="Unassembled WGS sequence"/>
</dbReference>
<keyword evidence="5" id="KW-0560">Oxidoreductase</keyword>
<dbReference type="PANTHER" id="PTHR11475:SF63">
    <property type="entry name" value="EOSINOPHIL PEROXIDASE"/>
    <property type="match status" value="1"/>
</dbReference>
<dbReference type="GO" id="GO:0020037">
    <property type="term" value="F:heme binding"/>
    <property type="evidence" value="ECO:0007669"/>
    <property type="project" value="InterPro"/>
</dbReference>
<protein>
    <submittedName>
        <fullName evidence="11">Myeloperoxidase</fullName>
    </submittedName>
</protein>
<keyword evidence="3 9" id="KW-0479">Metal-binding</keyword>
<dbReference type="PRINTS" id="PR00457">
    <property type="entry name" value="ANPEROXIDASE"/>
</dbReference>
<evidence type="ECO:0000313" key="11">
    <source>
        <dbReference type="EMBL" id="KAK9412374.1"/>
    </source>
</evidence>
<dbReference type="GO" id="GO:0005615">
    <property type="term" value="C:extracellular space"/>
    <property type="evidence" value="ECO:0007669"/>
    <property type="project" value="TreeGrafter"/>
</dbReference>
<keyword evidence="6 9" id="KW-0408">Iron</keyword>
<accession>A0AAW1CCS3</accession>
<dbReference type="GO" id="GO:0006979">
    <property type="term" value="P:response to oxidative stress"/>
    <property type="evidence" value="ECO:0007669"/>
    <property type="project" value="InterPro"/>
</dbReference>
<evidence type="ECO:0000256" key="3">
    <source>
        <dbReference type="ARBA" id="ARBA00022723"/>
    </source>
</evidence>
<dbReference type="GO" id="GO:0004601">
    <property type="term" value="F:peroxidase activity"/>
    <property type="evidence" value="ECO:0007669"/>
    <property type="project" value="InterPro"/>
</dbReference>
<dbReference type="InterPro" id="IPR010255">
    <property type="entry name" value="Haem_peroxidase_sf"/>
</dbReference>
<comment type="caution">
    <text evidence="11">The sequence shown here is derived from an EMBL/GenBank/DDBJ whole genome shotgun (WGS) entry which is preliminary data.</text>
</comment>
<name>A0AAW1CCS3_CROAD</name>
<evidence type="ECO:0000256" key="6">
    <source>
        <dbReference type="ARBA" id="ARBA00023004"/>
    </source>
</evidence>
<dbReference type="AlphaFoldDB" id="A0AAW1CCS3"/>
<dbReference type="PANTHER" id="PTHR11475">
    <property type="entry name" value="OXIDASE/PEROXIDASE"/>
    <property type="match status" value="1"/>
</dbReference>